<dbReference type="AlphaFoldDB" id="A0A0F9AIJ7"/>
<sequence>MNEGTNAEALRDYYLSLDYPLQSNRIKADFEIIEEIDPLTNNIYDFDHIERQWLTEGE</sequence>
<gene>
    <name evidence="1" type="ORF">LCGC14_2645810</name>
</gene>
<evidence type="ECO:0000313" key="1">
    <source>
        <dbReference type="EMBL" id="KKK98135.1"/>
    </source>
</evidence>
<organism evidence="1">
    <name type="scientific">marine sediment metagenome</name>
    <dbReference type="NCBI Taxonomy" id="412755"/>
    <lineage>
        <taxon>unclassified sequences</taxon>
        <taxon>metagenomes</taxon>
        <taxon>ecological metagenomes</taxon>
    </lineage>
</organism>
<comment type="caution">
    <text evidence="1">The sequence shown here is derived from an EMBL/GenBank/DDBJ whole genome shotgun (WGS) entry which is preliminary data.</text>
</comment>
<protein>
    <submittedName>
        <fullName evidence="1">Uncharacterized protein</fullName>
    </submittedName>
</protein>
<accession>A0A0F9AIJ7</accession>
<name>A0A0F9AIJ7_9ZZZZ</name>
<dbReference type="EMBL" id="LAZR01045750">
    <property type="protein sequence ID" value="KKK98135.1"/>
    <property type="molecule type" value="Genomic_DNA"/>
</dbReference>
<reference evidence="1" key="1">
    <citation type="journal article" date="2015" name="Nature">
        <title>Complex archaea that bridge the gap between prokaryotes and eukaryotes.</title>
        <authorList>
            <person name="Spang A."/>
            <person name="Saw J.H."/>
            <person name="Jorgensen S.L."/>
            <person name="Zaremba-Niedzwiedzka K."/>
            <person name="Martijn J."/>
            <person name="Lind A.E."/>
            <person name="van Eijk R."/>
            <person name="Schleper C."/>
            <person name="Guy L."/>
            <person name="Ettema T.J."/>
        </authorList>
    </citation>
    <scope>NUCLEOTIDE SEQUENCE</scope>
</reference>
<proteinExistence type="predicted"/>